<name>A0A409VIS9_9AGAR</name>
<accession>A0A409VIS9</accession>
<evidence type="ECO:0000313" key="1">
    <source>
        <dbReference type="EMBL" id="PPQ66145.1"/>
    </source>
</evidence>
<dbReference type="InParanoid" id="A0A409VIS9"/>
<reference evidence="1 2" key="1">
    <citation type="journal article" date="2018" name="Evol. Lett.">
        <title>Horizontal gene cluster transfer increased hallucinogenic mushroom diversity.</title>
        <authorList>
            <person name="Reynolds H.T."/>
            <person name="Vijayakumar V."/>
            <person name="Gluck-Thaler E."/>
            <person name="Korotkin H.B."/>
            <person name="Matheny P.B."/>
            <person name="Slot J.C."/>
        </authorList>
    </citation>
    <scope>NUCLEOTIDE SEQUENCE [LARGE SCALE GENOMIC DNA]</scope>
    <source>
        <strain evidence="1 2">SRW20</strain>
    </source>
</reference>
<organism evidence="1 2">
    <name type="scientific">Gymnopilus dilepis</name>
    <dbReference type="NCBI Taxonomy" id="231916"/>
    <lineage>
        <taxon>Eukaryota</taxon>
        <taxon>Fungi</taxon>
        <taxon>Dikarya</taxon>
        <taxon>Basidiomycota</taxon>
        <taxon>Agaricomycotina</taxon>
        <taxon>Agaricomycetes</taxon>
        <taxon>Agaricomycetidae</taxon>
        <taxon>Agaricales</taxon>
        <taxon>Agaricineae</taxon>
        <taxon>Hymenogastraceae</taxon>
        <taxon>Gymnopilus</taxon>
    </lineage>
</organism>
<dbReference type="AlphaFoldDB" id="A0A409VIS9"/>
<sequence length="246" mass="26756">MLDPVSVIAAGAAAGGLGLKISQPLLKHHLSGHFLTLQGGQYMDRTIDILGDEDLSAGILPKAKQRYLELHERSDSKQSDTQHHFDAHDYVSLQPTRQSLEKTTDSVTGSIRHCFKAKTFHSNAKSLFQKTKSASDSARVRKQLKELNPGDESSTCHPVAEEEGAFRGTSSHNIATGCAEVAVQAEQDHEIAVEEEEFELKSVIGVVHVSGEILSRSGESPSEAETRLRAILGPGNRVNYQDHPLA</sequence>
<proteinExistence type="predicted"/>
<dbReference type="Proteomes" id="UP000284706">
    <property type="component" value="Unassembled WGS sequence"/>
</dbReference>
<dbReference type="EMBL" id="NHYE01005637">
    <property type="protein sequence ID" value="PPQ66145.1"/>
    <property type="molecule type" value="Genomic_DNA"/>
</dbReference>
<protein>
    <submittedName>
        <fullName evidence="1">Uncharacterized protein</fullName>
    </submittedName>
</protein>
<gene>
    <name evidence="1" type="ORF">CVT26_010868</name>
</gene>
<keyword evidence="2" id="KW-1185">Reference proteome</keyword>
<evidence type="ECO:0000313" key="2">
    <source>
        <dbReference type="Proteomes" id="UP000284706"/>
    </source>
</evidence>
<dbReference type="OrthoDB" id="3110497at2759"/>
<comment type="caution">
    <text evidence="1">The sequence shown here is derived from an EMBL/GenBank/DDBJ whole genome shotgun (WGS) entry which is preliminary data.</text>
</comment>